<dbReference type="Gene3D" id="3.20.20.140">
    <property type="entry name" value="Metal-dependent hydrolases"/>
    <property type="match status" value="1"/>
</dbReference>
<gene>
    <name evidence="3" type="ORF">AVDCRST_MAG43-1217</name>
</gene>
<evidence type="ECO:0000259" key="2">
    <source>
        <dbReference type="SMART" id="SM00481"/>
    </source>
</evidence>
<reference evidence="3" key="1">
    <citation type="submission" date="2020-02" db="EMBL/GenBank/DDBJ databases">
        <authorList>
            <person name="Meier V. D."/>
        </authorList>
    </citation>
    <scope>NUCLEOTIDE SEQUENCE</scope>
    <source>
        <strain evidence="3">AVDCRST_MAG43</strain>
    </source>
</reference>
<dbReference type="PANTHER" id="PTHR42924">
    <property type="entry name" value="EXONUCLEASE"/>
    <property type="match status" value="1"/>
</dbReference>
<organism evidence="3">
    <name type="scientific">uncultured Thermomicrobiales bacterium</name>
    <dbReference type="NCBI Taxonomy" id="1645740"/>
    <lineage>
        <taxon>Bacteria</taxon>
        <taxon>Pseudomonadati</taxon>
        <taxon>Thermomicrobiota</taxon>
        <taxon>Thermomicrobia</taxon>
        <taxon>Thermomicrobiales</taxon>
        <taxon>environmental samples</taxon>
    </lineage>
</organism>
<sequence length="337" mass="36477">MSSTDQVTSSSTAVQDAPVRLSADAAVDLHLHTFASDGFWDPTVLVGYLAEHGFAVAAVCDHDTQDSVLEAIEAGEKRGVHIVPGTEVTVRWGERQWHLLVYGIRPDDELPEAQPFLRLMADQDARFKALAVDARRRVEASGRPIPSVEKEINSRTLMPVHVLRAMITDKHVPRLKEAAELVVELGGNFTTDTPLAEVVEAAHQGGGVCIIAHPGRADLGPALTAETLDRMLAEVPVDGLEGHYRTYSDADTERYRAMAEERGLLIGIGSDSHAPGAPVDPRPWRAVWGKALLERLGFAVDDPLSGAVWEPGMDPLAIVPKPEPVDPSRNPSPSEDD</sequence>
<dbReference type="SMART" id="SM00481">
    <property type="entry name" value="POLIIIAc"/>
    <property type="match status" value="1"/>
</dbReference>
<evidence type="ECO:0000256" key="1">
    <source>
        <dbReference type="SAM" id="MobiDB-lite"/>
    </source>
</evidence>
<dbReference type="InterPro" id="IPR016195">
    <property type="entry name" value="Pol/histidinol_Pase-like"/>
</dbReference>
<dbReference type="CDD" id="cd07438">
    <property type="entry name" value="PHP_HisPPase_AMP"/>
    <property type="match status" value="1"/>
</dbReference>
<dbReference type="InterPro" id="IPR052018">
    <property type="entry name" value="PHP_domain"/>
</dbReference>
<feature type="domain" description="Polymerase/histidinol phosphatase N-terminal" evidence="2">
    <location>
        <begin position="27"/>
        <end position="92"/>
    </location>
</feature>
<dbReference type="Gene3D" id="1.10.150.650">
    <property type="match status" value="1"/>
</dbReference>
<dbReference type="SUPFAM" id="SSF89550">
    <property type="entry name" value="PHP domain-like"/>
    <property type="match status" value="1"/>
</dbReference>
<dbReference type="GO" id="GO:0004534">
    <property type="term" value="F:5'-3' RNA exonuclease activity"/>
    <property type="evidence" value="ECO:0007669"/>
    <property type="project" value="TreeGrafter"/>
</dbReference>
<evidence type="ECO:0000313" key="3">
    <source>
        <dbReference type="EMBL" id="CAA9553015.1"/>
    </source>
</evidence>
<dbReference type="PANTHER" id="PTHR42924:SF3">
    <property type="entry name" value="POLYMERASE_HISTIDINOL PHOSPHATASE N-TERMINAL DOMAIN-CONTAINING PROTEIN"/>
    <property type="match status" value="1"/>
</dbReference>
<accession>A0A6J4ULX0</accession>
<dbReference type="AlphaFoldDB" id="A0A6J4ULX0"/>
<dbReference type="EMBL" id="CADCWI010000061">
    <property type="protein sequence ID" value="CAA9553015.1"/>
    <property type="molecule type" value="Genomic_DNA"/>
</dbReference>
<name>A0A6J4ULX0_9BACT</name>
<proteinExistence type="predicted"/>
<dbReference type="GO" id="GO:0035312">
    <property type="term" value="F:5'-3' DNA exonuclease activity"/>
    <property type="evidence" value="ECO:0007669"/>
    <property type="project" value="TreeGrafter"/>
</dbReference>
<dbReference type="InterPro" id="IPR003141">
    <property type="entry name" value="Pol/His_phosphatase_N"/>
</dbReference>
<protein>
    <submittedName>
        <fullName evidence="3">COG0613, Predicted metal-dependent phosphoesterases (PHP family)</fullName>
    </submittedName>
</protein>
<feature type="region of interest" description="Disordered" evidence="1">
    <location>
        <begin position="313"/>
        <end position="337"/>
    </location>
</feature>